<evidence type="ECO:0000256" key="5">
    <source>
        <dbReference type="ARBA" id="ARBA00022490"/>
    </source>
</evidence>
<dbReference type="InterPro" id="IPR015353">
    <property type="entry name" value="Rubisco_LSMT_subst-bd"/>
</dbReference>
<evidence type="ECO:0000256" key="7">
    <source>
        <dbReference type="ARBA" id="ARBA00022679"/>
    </source>
</evidence>
<evidence type="ECO:0000256" key="12">
    <source>
        <dbReference type="ARBA" id="ARBA00073248"/>
    </source>
</evidence>
<dbReference type="Gene3D" id="3.90.1420.10">
    <property type="entry name" value="Rubisco LSMT, substrate-binding domain"/>
    <property type="match status" value="1"/>
</dbReference>
<dbReference type="GO" id="GO:0032259">
    <property type="term" value="P:methylation"/>
    <property type="evidence" value="ECO:0007669"/>
    <property type="project" value="UniProtKB-KW"/>
</dbReference>
<dbReference type="EMBL" id="QXTE01000275">
    <property type="protein sequence ID" value="TFK00261.1"/>
    <property type="molecule type" value="Genomic_DNA"/>
</dbReference>
<evidence type="ECO:0000256" key="8">
    <source>
        <dbReference type="ARBA" id="ARBA00022691"/>
    </source>
</evidence>
<dbReference type="FunFam" id="3.90.1410.10:FF:000013">
    <property type="entry name" value="N-lysine methyltransferase SETD6"/>
    <property type="match status" value="1"/>
</dbReference>
<dbReference type="GO" id="GO:0004386">
    <property type="term" value="F:helicase activity"/>
    <property type="evidence" value="ECO:0007669"/>
    <property type="project" value="UniProtKB-KW"/>
</dbReference>
<evidence type="ECO:0000259" key="13">
    <source>
        <dbReference type="PROSITE" id="PS50280"/>
    </source>
</evidence>
<evidence type="ECO:0000313" key="14">
    <source>
        <dbReference type="EMBL" id="TFK00261.1"/>
    </source>
</evidence>
<comment type="caution">
    <text evidence="14">The sequence shown here is derived from an EMBL/GenBank/DDBJ whole genome shotgun (WGS) entry which is preliminary data.</text>
</comment>
<comment type="subcellular location">
    <subcellularLocation>
        <location evidence="2">Cytoplasm</location>
        <location evidence="2">Cytosol</location>
    </subcellularLocation>
    <subcellularLocation>
        <location evidence="1">Nucleus</location>
    </subcellularLocation>
</comment>
<dbReference type="Pfam" id="PF00856">
    <property type="entry name" value="SET"/>
    <property type="match status" value="1"/>
</dbReference>
<dbReference type="FunFam" id="3.40.50.1820:FF:000009">
    <property type="entry name" value="NDRG family member 4"/>
    <property type="match status" value="1"/>
</dbReference>
<comment type="function">
    <text evidence="11">Protein-lysine N-methyltransferase.</text>
</comment>
<dbReference type="InterPro" id="IPR044430">
    <property type="entry name" value="SETD6_SET"/>
</dbReference>
<evidence type="ECO:0000256" key="11">
    <source>
        <dbReference type="ARBA" id="ARBA00057503"/>
    </source>
</evidence>
<dbReference type="SUPFAM" id="SSF53474">
    <property type="entry name" value="alpha/beta-Hydrolases"/>
    <property type="match status" value="1"/>
</dbReference>
<reference evidence="14 15" key="2">
    <citation type="submission" date="2019-04" db="EMBL/GenBank/DDBJ databases">
        <title>The genome sequence of big-headed turtle.</title>
        <authorList>
            <person name="Gong S."/>
        </authorList>
    </citation>
    <scope>NUCLEOTIDE SEQUENCE [LARGE SCALE GENOMIC DNA]</scope>
    <source>
        <strain evidence="14">DO16091913</strain>
        <tissue evidence="14">Muscle</tissue>
    </source>
</reference>
<organism evidence="14 15">
    <name type="scientific">Platysternon megacephalum</name>
    <name type="common">big-headed turtle</name>
    <dbReference type="NCBI Taxonomy" id="55544"/>
    <lineage>
        <taxon>Eukaryota</taxon>
        <taxon>Metazoa</taxon>
        <taxon>Chordata</taxon>
        <taxon>Craniata</taxon>
        <taxon>Vertebrata</taxon>
        <taxon>Euteleostomi</taxon>
        <taxon>Archelosauria</taxon>
        <taxon>Testudinata</taxon>
        <taxon>Testudines</taxon>
        <taxon>Cryptodira</taxon>
        <taxon>Durocryptodira</taxon>
        <taxon>Testudinoidea</taxon>
        <taxon>Platysternidae</taxon>
        <taxon>Platysternon</taxon>
    </lineage>
</organism>
<dbReference type="FunFam" id="3.90.1420.10:FF:000002">
    <property type="entry name" value="N-lysine methyltransferase SETD6"/>
    <property type="match status" value="1"/>
</dbReference>
<name>A0A4D9DRT0_9SAUR</name>
<accession>A0A4D9DRT0</accession>
<dbReference type="CDD" id="cd19178">
    <property type="entry name" value="SET_SETD6"/>
    <property type="match status" value="1"/>
</dbReference>
<keyword evidence="14" id="KW-0067">ATP-binding</keyword>
<dbReference type="PANTHER" id="PTHR11034">
    <property type="entry name" value="N-MYC DOWNSTREAM REGULATED"/>
    <property type="match status" value="1"/>
</dbReference>
<proteinExistence type="inferred from homology"/>
<dbReference type="AlphaFoldDB" id="A0A4D9DRT0"/>
<dbReference type="Proteomes" id="UP000297703">
    <property type="component" value="Unassembled WGS sequence"/>
</dbReference>
<keyword evidence="5" id="KW-0963">Cytoplasm</keyword>
<sequence>MAGLNELRFTEEKPLLRGQDTELEHSDTFLSAVDTDWKEHDIETPYGLLHVVIRGSPKGNRPAILTYHDVGLNHKLCFNTFFNFEDMQEITKHFVVCHVDAPGQQAGASQFPQGYQFPSMDQLAAMLPSVVQHFGFKYVIGIGVGAGAYVLAKFALIFPDLVEGLVLMNIDPNGKGWIDWAATKLSGLTSSLPDTVLSHLFSQEELVSNTELVQSYRQQIGSVVNQYNLQLFWNMYNSRRDLDINRPGTVPNAKTLRCPVMLVVGDNAPAEDGVVECNSKLDPINTTFLKMADSGGLPQVTQPGKLTEAFKYFLQGMGYIAYLKDRRLSGGAVPSASMTRLARSRTASLTSASSVDGSRPRACTHSESSEAMGQINHTMEVAAGGSPAEDALSGFLDWCEKVGLELSPKVYVSKEGTVSDYGLLAREDLQIGEVLFTIPRAALLSQHTTSIQALLEKDQASLDSQSGWVPLLLSLLHEYTASNSQWRPYFSLWPDFSSLDHPMFWPEEERVRLLQGTGILEAVDKDLANIQLEYTSIILPFMESHLDLFDPKLHTPELYRRLVAFVMAYSFQEPLDEEDEDEKEPNPPMMVPMADILNHVANHNANLEYSLECLKMVTTQPISKGQEIFNTYGQMANWQLMHMYGFAEPYPGNTDDTADIQMVTVRRAALQGASTEAERQLVSEQWDFLCQLEMVGEEGAFVIGWEEVLTEEELSMTLKVLCMAAEEFKEFKEHEGWEEDTEDEESFTLSNETIPRLKASWKKLLHDSALLTLESYSSDLRAEQDLLNDKVAYGKLSPREQQALQVRYGQKRILHQLLELTS</sequence>
<dbReference type="InterPro" id="IPR036464">
    <property type="entry name" value="Rubisco_LSMT_subst-bd_sf"/>
</dbReference>
<evidence type="ECO:0000256" key="4">
    <source>
        <dbReference type="ARBA" id="ARBA00016973"/>
    </source>
</evidence>
<dbReference type="InterPro" id="IPR004142">
    <property type="entry name" value="NDRG"/>
</dbReference>
<evidence type="ECO:0000256" key="3">
    <source>
        <dbReference type="ARBA" id="ARBA00005598"/>
    </source>
</evidence>
<dbReference type="GO" id="GO:0016020">
    <property type="term" value="C:membrane"/>
    <property type="evidence" value="ECO:0007669"/>
    <property type="project" value="UniProtKB-ARBA"/>
</dbReference>
<evidence type="ECO:0000256" key="6">
    <source>
        <dbReference type="ARBA" id="ARBA00022603"/>
    </source>
</evidence>
<dbReference type="PROSITE" id="PS50280">
    <property type="entry name" value="SET"/>
    <property type="match status" value="1"/>
</dbReference>
<dbReference type="Pfam" id="PF09273">
    <property type="entry name" value="Rubis-subs-bind"/>
    <property type="match status" value="1"/>
</dbReference>
<keyword evidence="9" id="KW-0539">Nucleus</keyword>
<dbReference type="STRING" id="55544.A0A4D9DRT0"/>
<feature type="domain" description="SET" evidence="13">
    <location>
        <begin position="408"/>
        <end position="633"/>
    </location>
</feature>
<reference evidence="14 15" key="1">
    <citation type="submission" date="2019-04" db="EMBL/GenBank/DDBJ databases">
        <title>Draft genome of the big-headed turtle Platysternon megacephalum.</title>
        <authorList>
            <person name="Gong S."/>
        </authorList>
    </citation>
    <scope>NUCLEOTIDE SEQUENCE [LARGE SCALE GENOMIC DNA]</scope>
    <source>
        <strain evidence="14">DO16091913</strain>
        <tissue evidence="14">Muscle</tissue>
    </source>
</reference>
<keyword evidence="6" id="KW-0489">Methyltransferase</keyword>
<keyword evidence="7" id="KW-0808">Transferase</keyword>
<keyword evidence="14" id="KW-0347">Helicase</keyword>
<dbReference type="InterPro" id="IPR046341">
    <property type="entry name" value="SET_dom_sf"/>
</dbReference>
<dbReference type="Pfam" id="PF03096">
    <property type="entry name" value="Ndr"/>
    <property type="match status" value="1"/>
</dbReference>
<dbReference type="SUPFAM" id="SSF82199">
    <property type="entry name" value="SET domain"/>
    <property type="match status" value="1"/>
</dbReference>
<dbReference type="InterPro" id="IPR001214">
    <property type="entry name" value="SET_dom"/>
</dbReference>
<dbReference type="GO" id="GO:0005829">
    <property type="term" value="C:cytosol"/>
    <property type="evidence" value="ECO:0007669"/>
    <property type="project" value="UniProtKB-SubCell"/>
</dbReference>
<keyword evidence="14" id="KW-0378">Hydrolase</keyword>
<keyword evidence="15" id="KW-1185">Reference proteome</keyword>
<evidence type="ECO:0000256" key="2">
    <source>
        <dbReference type="ARBA" id="ARBA00004514"/>
    </source>
</evidence>
<protein>
    <recommendedName>
        <fullName evidence="4">N-lysine methyltransferase SETD6</fullName>
    </recommendedName>
    <alternativeName>
        <fullName evidence="12">N-lysine methyltransferase setd6</fullName>
    </alternativeName>
    <alternativeName>
        <fullName evidence="10">SET domain-containing protein 6</fullName>
    </alternativeName>
</protein>
<comment type="similarity">
    <text evidence="3">Belongs to the NDRG family.</text>
</comment>
<dbReference type="InterPro" id="IPR029058">
    <property type="entry name" value="AB_hydrolase_fold"/>
</dbReference>
<keyword evidence="14" id="KW-0547">Nucleotide-binding</keyword>
<evidence type="ECO:0000256" key="9">
    <source>
        <dbReference type="ARBA" id="ARBA00023242"/>
    </source>
</evidence>
<dbReference type="Gene3D" id="3.90.1410.10">
    <property type="entry name" value="set domain protein methyltransferase, domain 1"/>
    <property type="match status" value="1"/>
</dbReference>
<dbReference type="Gene3D" id="3.40.50.1820">
    <property type="entry name" value="alpha/beta hydrolase"/>
    <property type="match status" value="1"/>
</dbReference>
<dbReference type="OrthoDB" id="341421at2759"/>
<keyword evidence="8" id="KW-0949">S-adenosyl-L-methionine</keyword>
<dbReference type="GO" id="GO:0005634">
    <property type="term" value="C:nucleus"/>
    <property type="evidence" value="ECO:0007669"/>
    <property type="project" value="UniProtKB-SubCell"/>
</dbReference>
<dbReference type="SUPFAM" id="SSF81822">
    <property type="entry name" value="RuBisCo LSMT C-terminal, substrate-binding domain"/>
    <property type="match status" value="1"/>
</dbReference>
<dbReference type="GO" id="GO:0016279">
    <property type="term" value="F:protein-lysine N-methyltransferase activity"/>
    <property type="evidence" value="ECO:0007669"/>
    <property type="project" value="InterPro"/>
</dbReference>
<evidence type="ECO:0000256" key="10">
    <source>
        <dbReference type="ARBA" id="ARBA00030096"/>
    </source>
</evidence>
<gene>
    <name evidence="14" type="ORF">DR999_PMT17589</name>
</gene>
<evidence type="ECO:0000256" key="1">
    <source>
        <dbReference type="ARBA" id="ARBA00004123"/>
    </source>
</evidence>
<evidence type="ECO:0000313" key="15">
    <source>
        <dbReference type="Proteomes" id="UP000297703"/>
    </source>
</evidence>